<evidence type="ECO:0000256" key="2">
    <source>
        <dbReference type="ARBA" id="ARBA00022553"/>
    </source>
</evidence>
<feature type="region of interest" description="Disordered" evidence="3">
    <location>
        <begin position="331"/>
        <end position="350"/>
    </location>
</feature>
<dbReference type="InterPro" id="IPR002913">
    <property type="entry name" value="START_lipid-bd_dom"/>
</dbReference>
<dbReference type="eggNOG" id="KOG2200">
    <property type="taxonomic scope" value="Eukaryota"/>
</dbReference>
<dbReference type="PANTHER" id="PTHR12659">
    <property type="entry name" value="RHO-TYPE GTPASE ACTIVATING PROTEIN"/>
    <property type="match status" value="1"/>
</dbReference>
<keyword evidence="7" id="KW-1185">Reference proteome</keyword>
<evidence type="ECO:0000259" key="4">
    <source>
        <dbReference type="PROSITE" id="PS50238"/>
    </source>
</evidence>
<feature type="region of interest" description="Disordered" evidence="3">
    <location>
        <begin position="835"/>
        <end position="870"/>
    </location>
</feature>
<dbReference type="HOGENOM" id="CLU_247840_0_0_1"/>
<protein>
    <submittedName>
        <fullName evidence="6">Uncharacterized protein</fullName>
    </submittedName>
</protein>
<keyword evidence="2" id="KW-0597">Phosphoprotein</keyword>
<reference evidence="7" key="1">
    <citation type="submission" date="2011-07" db="EMBL/GenBank/DDBJ databases">
        <authorList>
            <consortium name="Caenorhabditis brenneri Sequencing and Analysis Consortium"/>
            <person name="Wilson R.K."/>
        </authorList>
    </citation>
    <scope>NUCLEOTIDE SEQUENCE [LARGE SCALE GENOMIC DNA]</scope>
    <source>
        <strain evidence="7">PB2801</strain>
    </source>
</reference>
<dbReference type="OrthoDB" id="10003330at2759"/>
<gene>
    <name evidence="6" type="ORF">CAEBREN_16709</name>
</gene>
<feature type="region of interest" description="Disordered" evidence="3">
    <location>
        <begin position="910"/>
        <end position="944"/>
    </location>
</feature>
<feature type="compositionally biased region" description="Low complexity" evidence="3">
    <location>
        <begin position="380"/>
        <end position="390"/>
    </location>
</feature>
<dbReference type="STRING" id="135651.G0MKQ2"/>
<dbReference type="Gene3D" id="1.10.555.10">
    <property type="entry name" value="Rho GTPase activation protein"/>
    <property type="match status" value="1"/>
</dbReference>
<dbReference type="SUPFAM" id="SSF55961">
    <property type="entry name" value="Bet v1-like"/>
    <property type="match status" value="1"/>
</dbReference>
<dbReference type="Gene3D" id="3.30.530.20">
    <property type="match status" value="1"/>
</dbReference>
<evidence type="ECO:0000313" key="7">
    <source>
        <dbReference type="Proteomes" id="UP000008068"/>
    </source>
</evidence>
<evidence type="ECO:0000313" key="6">
    <source>
        <dbReference type="EMBL" id="EGT33565.1"/>
    </source>
</evidence>
<evidence type="ECO:0000259" key="5">
    <source>
        <dbReference type="PROSITE" id="PS50848"/>
    </source>
</evidence>
<dbReference type="GO" id="GO:0005096">
    <property type="term" value="F:GTPase activator activity"/>
    <property type="evidence" value="ECO:0007669"/>
    <property type="project" value="UniProtKB-KW"/>
</dbReference>
<accession>G0MKQ2</accession>
<dbReference type="SUPFAM" id="SSF48350">
    <property type="entry name" value="GTPase activation domain, GAP"/>
    <property type="match status" value="1"/>
</dbReference>
<dbReference type="InterPro" id="IPR008936">
    <property type="entry name" value="Rho_GTPase_activation_prot"/>
</dbReference>
<feature type="region of interest" description="Disordered" evidence="3">
    <location>
        <begin position="285"/>
        <end position="314"/>
    </location>
</feature>
<keyword evidence="1" id="KW-0343">GTPase activation</keyword>
<dbReference type="SMART" id="SM00324">
    <property type="entry name" value="RhoGAP"/>
    <property type="match status" value="1"/>
</dbReference>
<feature type="region of interest" description="Disordered" evidence="3">
    <location>
        <begin position="748"/>
        <end position="801"/>
    </location>
</feature>
<dbReference type="SMART" id="SM00234">
    <property type="entry name" value="START"/>
    <property type="match status" value="1"/>
</dbReference>
<feature type="compositionally biased region" description="Low complexity" evidence="3">
    <location>
        <begin position="927"/>
        <end position="940"/>
    </location>
</feature>
<dbReference type="Proteomes" id="UP000008068">
    <property type="component" value="Unassembled WGS sequence"/>
</dbReference>
<dbReference type="GO" id="GO:0035023">
    <property type="term" value="P:regulation of Rho protein signal transduction"/>
    <property type="evidence" value="ECO:0007669"/>
    <property type="project" value="TreeGrafter"/>
</dbReference>
<dbReference type="InterPro" id="IPR013761">
    <property type="entry name" value="SAM/pointed_sf"/>
</dbReference>
<sequence length="1519" mass="170988">MQNGHRPIKPRVQSMNITSVTDEDFNMLPQLAPENVPVLRRKKYTKQNRKSFGIEPNIGLILAVGAAGPMSSSEEEIESATLPSNRKKYGGRRNLKKRYYSTSNLKGNGNENDENDKNQIGTKSLSVRDLNGDNIDFNNRDSVKKWTSQIFAELESIPSSRRGSMDVTKSMTNPPPELIINLATPSYSSASIQAPPSPMKRRRFPVLDDELLSFEPNHPVPSPRTSKKQPEEVVGPTFLRDLLTASCSQYSESNCSDKLATSDTATQRPSRASSFEWMNAENAEHGKYEQCSSDEADREVASIGMSKQSEALQRKKNLEELERSVNELENLGNSSWFPTPPPPPDEARDQIFDSLPASFRNRRPENRKNAVGSVYENASSSISKLSSEPKSQQKSIKPIDKPFSLENLPMVQRLSELSALKNQNSSKKEVTNKHNTFALQLSERDAVDACSWLRKAGFSKYADQFDEGKLPLQPSQDPTLLEADLRSLNRRIAILNKCHSMKVDSVPMRRRMNNEFPRLDPMKVDDNSVYSSDSWRYGGGGPGIQYSNTWSRPSGSDHVYSGSLARIPNSTSTWHRNTHQMAEPTRDSRKVLRTDWYDAHNTPNGRHNDSLDTASTAACVNEMNSKLQRSQSERIKDRARAIMKKMDLRSTNKRPKESRSRPAPMNIGDPVLVSYDTPKNSIRSHHIDRPSILPVLQTVSCLKLTILTERGRQLYQTSPYQTPSRSKSIAQNRRGGLVFITPTSPDSLDNSFGYSDTNSSVVSSLRSNGNYGESRRRELSMPPPSRHRVQMNGPYPPIPDGTLRRREIMPFDSYLYPGHHNLLERTYETPRNLIPDRMYDDLDSLPPKSSKTNSNSNSTSNSLDNKKTDNISMFNDGYYTHEIKTALPRAHNISKPENLKVNTEKIEVLSSSDEPIGRTTLTKRSDSGLGSSLSRSPSGPHTQRIRQSLLPYSNATSSGISSAYSCCSWGSSTKLIDDQPFFAEIELARSIDSLNVIEMSRLRKTAFTKLSIILERNMDGKAHLSDPDQDELPSKHVWSVHRLIKRMKINDGQKSHKDSEEGAIFGVGLDTIFNRTGYFLPRPILEVMKFLRNIAPETVGIFRKNGVKSRIAELRSIIESYSGNTDVFVGENMLDSTQVHDVADLLKQYFRDLPEPLMTVKMSEVFANICSVVPDVERITALQYAIALLPDENREALKSLLLFLKEVSRNSQVNNMTAQNLSVCFTPSLFQLGASRLDKATPGSRRHKTVGATGLPSEKEMKEARACQLCLTMLIEYVQTVFMVPDILEEHADTEDDLPNLTDLGLKGPRSFLVDRVIDMIREHSDGWKNWTVEGTFRGIEVSSRRPADTHPLKTFRVWLDIPAGPKSVMMRILKERYSWDTSVINWRHLEYVSPPDTDIHQYVINETIGHPTRDCHVARFHSSGLTEIRGACAISERSVKCSEDQLLGGVAAIIFDQRFLIEPVSGGQSRVNYIARVDLKGRSIQWYNKSFGSIMCRHLERLRESFLLGDKGGPETNV</sequence>
<feature type="compositionally biased region" description="Polar residues" evidence="3">
    <location>
        <begin position="748"/>
        <end position="771"/>
    </location>
</feature>
<dbReference type="Pfam" id="PF00620">
    <property type="entry name" value="RhoGAP"/>
    <property type="match status" value="1"/>
</dbReference>
<dbReference type="SUPFAM" id="SSF47769">
    <property type="entry name" value="SAM/Pointed domain"/>
    <property type="match status" value="1"/>
</dbReference>
<dbReference type="PANTHER" id="PTHR12659:SF7">
    <property type="entry name" value="CROSSVEINLESS C, ISOFORM C"/>
    <property type="match status" value="1"/>
</dbReference>
<dbReference type="GO" id="GO:0008289">
    <property type="term" value="F:lipid binding"/>
    <property type="evidence" value="ECO:0007669"/>
    <property type="project" value="InterPro"/>
</dbReference>
<feature type="compositionally biased region" description="Low complexity" evidence="3">
    <location>
        <begin position="844"/>
        <end position="863"/>
    </location>
</feature>
<evidence type="ECO:0000256" key="3">
    <source>
        <dbReference type="SAM" id="MobiDB-lite"/>
    </source>
</evidence>
<feature type="domain" description="Rho-GAP" evidence="4">
    <location>
        <begin position="1067"/>
        <end position="1282"/>
    </location>
</feature>
<feature type="compositionally biased region" description="Basic residues" evidence="3">
    <location>
        <begin position="85"/>
        <end position="99"/>
    </location>
</feature>
<name>G0MKQ2_CAEBE</name>
<dbReference type="EMBL" id="GL379798">
    <property type="protein sequence ID" value="EGT33565.1"/>
    <property type="molecule type" value="Genomic_DNA"/>
</dbReference>
<dbReference type="PROSITE" id="PS50238">
    <property type="entry name" value="RHOGAP"/>
    <property type="match status" value="1"/>
</dbReference>
<feature type="region of interest" description="Disordered" evidence="3">
    <location>
        <begin position="75"/>
        <end position="121"/>
    </location>
</feature>
<dbReference type="InterPro" id="IPR023393">
    <property type="entry name" value="START-like_dom_sf"/>
</dbReference>
<evidence type="ECO:0000256" key="1">
    <source>
        <dbReference type="ARBA" id="ARBA00022468"/>
    </source>
</evidence>
<feature type="region of interest" description="Disordered" evidence="3">
    <location>
        <begin position="380"/>
        <end position="401"/>
    </location>
</feature>
<proteinExistence type="predicted"/>
<feature type="compositionally biased region" description="Basic and acidic residues" evidence="3">
    <location>
        <begin position="648"/>
        <end position="660"/>
    </location>
</feature>
<dbReference type="PROSITE" id="PS50848">
    <property type="entry name" value="START"/>
    <property type="match status" value="1"/>
</dbReference>
<feature type="domain" description="START" evidence="5">
    <location>
        <begin position="1314"/>
        <end position="1488"/>
    </location>
</feature>
<dbReference type="InterPro" id="IPR000198">
    <property type="entry name" value="RhoGAP_dom"/>
</dbReference>
<feature type="region of interest" description="Disordered" evidence="3">
    <location>
        <begin position="253"/>
        <end position="272"/>
    </location>
</feature>
<feature type="region of interest" description="Disordered" evidence="3">
    <location>
        <begin position="213"/>
        <end position="232"/>
    </location>
</feature>
<dbReference type="FunCoup" id="G0MKQ2">
    <property type="interactions" value="431"/>
</dbReference>
<organism evidence="7">
    <name type="scientific">Caenorhabditis brenneri</name>
    <name type="common">Nematode worm</name>
    <dbReference type="NCBI Taxonomy" id="135651"/>
    <lineage>
        <taxon>Eukaryota</taxon>
        <taxon>Metazoa</taxon>
        <taxon>Ecdysozoa</taxon>
        <taxon>Nematoda</taxon>
        <taxon>Chromadorea</taxon>
        <taxon>Rhabditida</taxon>
        <taxon>Rhabditina</taxon>
        <taxon>Rhabditomorpha</taxon>
        <taxon>Rhabditoidea</taxon>
        <taxon>Rhabditidae</taxon>
        <taxon>Peloderinae</taxon>
        <taxon>Caenorhabditis</taxon>
    </lineage>
</organism>
<dbReference type="Gene3D" id="1.10.287.2070">
    <property type="match status" value="1"/>
</dbReference>
<dbReference type="GO" id="GO:0007165">
    <property type="term" value="P:signal transduction"/>
    <property type="evidence" value="ECO:0007669"/>
    <property type="project" value="InterPro"/>
</dbReference>
<feature type="region of interest" description="Disordered" evidence="3">
    <location>
        <begin position="648"/>
        <end position="672"/>
    </location>
</feature>
<feature type="region of interest" description="Disordered" evidence="3">
    <location>
        <begin position="356"/>
        <end position="375"/>
    </location>
</feature>
<dbReference type="Pfam" id="PF01852">
    <property type="entry name" value="START"/>
    <property type="match status" value="1"/>
</dbReference>
<dbReference type="GO" id="GO:0030036">
    <property type="term" value="P:actin cytoskeleton organization"/>
    <property type="evidence" value="ECO:0007669"/>
    <property type="project" value="TreeGrafter"/>
</dbReference>
<dbReference type="InParanoid" id="G0MKQ2"/>